<evidence type="ECO:0000256" key="3">
    <source>
        <dbReference type="ARBA" id="ARBA00022516"/>
    </source>
</evidence>
<name>A0A9W6WLV8_CANBO</name>
<comment type="cofactor">
    <cofactor evidence="1">
        <name>Zn(2+)</name>
        <dbReference type="ChEBI" id="CHEBI:29105"/>
    </cofactor>
</comment>
<evidence type="ECO:0000256" key="7">
    <source>
        <dbReference type="ARBA" id="ARBA00022832"/>
    </source>
</evidence>
<dbReference type="InterPro" id="IPR014430">
    <property type="entry name" value="Scs7"/>
</dbReference>
<gene>
    <name evidence="16" type="ORF">Cboi02_000689200</name>
</gene>
<proteinExistence type="predicted"/>
<dbReference type="GO" id="GO:0080132">
    <property type="term" value="F:fatty acid 2-hydroxylase activity"/>
    <property type="evidence" value="ECO:0007669"/>
    <property type="project" value="InterPro"/>
</dbReference>
<dbReference type="Proteomes" id="UP001165120">
    <property type="component" value="Unassembled WGS sequence"/>
</dbReference>
<evidence type="ECO:0000256" key="12">
    <source>
        <dbReference type="ARBA" id="ARBA00023136"/>
    </source>
</evidence>
<evidence type="ECO:0000256" key="1">
    <source>
        <dbReference type="ARBA" id="ARBA00001947"/>
    </source>
</evidence>
<evidence type="ECO:0000256" key="13">
    <source>
        <dbReference type="ARBA" id="ARBA00023160"/>
    </source>
</evidence>
<evidence type="ECO:0000256" key="14">
    <source>
        <dbReference type="SAM" id="Phobius"/>
    </source>
</evidence>
<keyword evidence="6" id="KW-0256">Endoplasmic reticulum</keyword>
<keyword evidence="12 14" id="KW-0472">Membrane</keyword>
<evidence type="ECO:0000256" key="8">
    <source>
        <dbReference type="ARBA" id="ARBA00022833"/>
    </source>
</evidence>
<feature type="domain" description="Fatty acid hydroxylase" evidence="15">
    <location>
        <begin position="16"/>
        <end position="95"/>
    </location>
</feature>
<comment type="caution">
    <text evidence="16">The sequence shown here is derived from an EMBL/GenBank/DDBJ whole genome shotgun (WGS) entry which is preliminary data.</text>
</comment>
<sequence length="109" mass="12684">MDRMRLVMPPTLFVALCYPFYKLVFALLPYNIACVGFAGGFLGYIGYDVTHYSLHHARLPKIYQELKTNHLEHHYKNFQLGFGVTSVFWDKVFNTVLHPGEVDVFQKQI</sequence>
<evidence type="ECO:0000256" key="9">
    <source>
        <dbReference type="ARBA" id="ARBA00022989"/>
    </source>
</evidence>
<keyword evidence="7" id="KW-0276">Fatty acid metabolism</keyword>
<dbReference type="InterPro" id="IPR006694">
    <property type="entry name" value="Fatty_acid_hydroxylase"/>
</dbReference>
<evidence type="ECO:0000256" key="6">
    <source>
        <dbReference type="ARBA" id="ARBA00022824"/>
    </source>
</evidence>
<dbReference type="GO" id="GO:0006633">
    <property type="term" value="P:fatty acid biosynthetic process"/>
    <property type="evidence" value="ECO:0007669"/>
    <property type="project" value="UniProtKB-KW"/>
</dbReference>
<dbReference type="GO" id="GO:0005506">
    <property type="term" value="F:iron ion binding"/>
    <property type="evidence" value="ECO:0007669"/>
    <property type="project" value="InterPro"/>
</dbReference>
<accession>A0A9W6WLV8</accession>
<evidence type="ECO:0000313" key="17">
    <source>
        <dbReference type="Proteomes" id="UP001165120"/>
    </source>
</evidence>
<keyword evidence="5" id="KW-0479">Metal-binding</keyword>
<dbReference type="AlphaFoldDB" id="A0A9W6WLV8"/>
<keyword evidence="4 14" id="KW-0812">Transmembrane</keyword>
<protein>
    <submittedName>
        <fullName evidence="16">Unnamed protein product</fullName>
    </submittedName>
</protein>
<reference evidence="16" key="1">
    <citation type="submission" date="2023-04" db="EMBL/GenBank/DDBJ databases">
        <title>Candida boidinii NBRC 10035.</title>
        <authorList>
            <person name="Ichikawa N."/>
            <person name="Sato H."/>
            <person name="Tonouchi N."/>
        </authorList>
    </citation>
    <scope>NUCLEOTIDE SEQUENCE</scope>
    <source>
        <strain evidence="16">NBRC 10035</strain>
    </source>
</reference>
<keyword evidence="13" id="KW-0275">Fatty acid biosynthesis</keyword>
<feature type="transmembrane region" description="Helical" evidence="14">
    <location>
        <begin position="27"/>
        <end position="47"/>
    </location>
</feature>
<keyword evidence="3" id="KW-0444">Lipid biosynthesis</keyword>
<evidence type="ECO:0000256" key="11">
    <source>
        <dbReference type="ARBA" id="ARBA00023098"/>
    </source>
</evidence>
<dbReference type="PANTHER" id="PTHR12863:SF1">
    <property type="entry name" value="FATTY ACID 2-HYDROXYLASE"/>
    <property type="match status" value="1"/>
</dbReference>
<evidence type="ECO:0000256" key="5">
    <source>
        <dbReference type="ARBA" id="ARBA00022723"/>
    </source>
</evidence>
<evidence type="ECO:0000256" key="2">
    <source>
        <dbReference type="ARBA" id="ARBA00004477"/>
    </source>
</evidence>
<evidence type="ECO:0000259" key="15">
    <source>
        <dbReference type="Pfam" id="PF04116"/>
    </source>
</evidence>
<keyword evidence="11" id="KW-0443">Lipid metabolism</keyword>
<keyword evidence="9 14" id="KW-1133">Transmembrane helix</keyword>
<keyword evidence="17" id="KW-1185">Reference proteome</keyword>
<dbReference type="EMBL" id="BSXN01005878">
    <property type="protein sequence ID" value="GME83349.1"/>
    <property type="molecule type" value="Genomic_DNA"/>
</dbReference>
<dbReference type="Pfam" id="PF04116">
    <property type="entry name" value="FA_hydroxylase"/>
    <property type="match status" value="1"/>
</dbReference>
<dbReference type="GO" id="GO:0005789">
    <property type="term" value="C:endoplasmic reticulum membrane"/>
    <property type="evidence" value="ECO:0007669"/>
    <property type="project" value="UniProtKB-SubCell"/>
</dbReference>
<evidence type="ECO:0000256" key="10">
    <source>
        <dbReference type="ARBA" id="ARBA00023002"/>
    </source>
</evidence>
<evidence type="ECO:0000256" key="4">
    <source>
        <dbReference type="ARBA" id="ARBA00022692"/>
    </source>
</evidence>
<comment type="subcellular location">
    <subcellularLocation>
        <location evidence="2">Endoplasmic reticulum membrane</location>
        <topology evidence="2">Multi-pass membrane protein</topology>
    </subcellularLocation>
</comment>
<keyword evidence="10" id="KW-0560">Oxidoreductase</keyword>
<evidence type="ECO:0000313" key="16">
    <source>
        <dbReference type="EMBL" id="GME83349.1"/>
    </source>
</evidence>
<organism evidence="16 17">
    <name type="scientific">Candida boidinii</name>
    <name type="common">Yeast</name>
    <dbReference type="NCBI Taxonomy" id="5477"/>
    <lineage>
        <taxon>Eukaryota</taxon>
        <taxon>Fungi</taxon>
        <taxon>Dikarya</taxon>
        <taxon>Ascomycota</taxon>
        <taxon>Saccharomycotina</taxon>
        <taxon>Pichiomycetes</taxon>
        <taxon>Pichiales</taxon>
        <taxon>Pichiaceae</taxon>
        <taxon>Ogataea</taxon>
        <taxon>Ogataea/Candida clade</taxon>
    </lineage>
</organism>
<dbReference type="PANTHER" id="PTHR12863">
    <property type="entry name" value="FATTY ACID HYDROXYLASE"/>
    <property type="match status" value="1"/>
</dbReference>
<keyword evidence="8" id="KW-0862">Zinc</keyword>